<dbReference type="SUPFAM" id="SSF51905">
    <property type="entry name" value="FAD/NAD(P)-binding domain"/>
    <property type="match status" value="1"/>
</dbReference>
<dbReference type="PROSITE" id="PS51318">
    <property type="entry name" value="TAT"/>
    <property type="match status" value="1"/>
</dbReference>
<dbReference type="EMBL" id="JBHTIK010000006">
    <property type="protein sequence ID" value="MFD0849038.1"/>
    <property type="molecule type" value="Genomic_DNA"/>
</dbReference>
<evidence type="ECO:0000259" key="5">
    <source>
        <dbReference type="Pfam" id="PF00890"/>
    </source>
</evidence>
<protein>
    <submittedName>
        <fullName evidence="6">FAD-dependent oxidoreductase</fullName>
    </submittedName>
</protein>
<feature type="domain" description="FAD-dependent oxidoreductase 2 FAD-binding" evidence="5">
    <location>
        <begin position="53"/>
        <end position="562"/>
    </location>
</feature>
<dbReference type="Gene3D" id="3.90.700.10">
    <property type="entry name" value="Succinate dehydrogenase/fumarate reductase flavoprotein, catalytic domain"/>
    <property type="match status" value="1"/>
</dbReference>
<dbReference type="Gene3D" id="3.50.50.60">
    <property type="entry name" value="FAD/NAD(P)-binding domain"/>
    <property type="match status" value="1"/>
</dbReference>
<dbReference type="InterPro" id="IPR036188">
    <property type="entry name" value="FAD/NAD-bd_sf"/>
</dbReference>
<reference evidence="7" key="1">
    <citation type="journal article" date="2019" name="Int. J. Syst. Evol. Microbiol.">
        <title>The Global Catalogue of Microorganisms (GCM) 10K type strain sequencing project: providing services to taxonomists for standard genome sequencing and annotation.</title>
        <authorList>
            <consortium name="The Broad Institute Genomics Platform"/>
            <consortium name="The Broad Institute Genome Sequencing Center for Infectious Disease"/>
            <person name="Wu L."/>
            <person name="Ma J."/>
        </authorList>
    </citation>
    <scope>NUCLEOTIDE SEQUENCE [LARGE SCALE GENOMIC DNA]</scope>
    <source>
        <strain evidence="7">CCUG 52537</strain>
    </source>
</reference>
<evidence type="ECO:0000313" key="6">
    <source>
        <dbReference type="EMBL" id="MFD0849038.1"/>
    </source>
</evidence>
<evidence type="ECO:0000256" key="3">
    <source>
        <dbReference type="ARBA" id="ARBA00022827"/>
    </source>
</evidence>
<dbReference type="InterPro" id="IPR050315">
    <property type="entry name" value="FAD-oxidoreductase_2"/>
</dbReference>
<dbReference type="SUPFAM" id="SSF56425">
    <property type="entry name" value="Succinate dehydrogenase/fumarate reductase flavoprotein, catalytic domain"/>
    <property type="match status" value="1"/>
</dbReference>
<dbReference type="InterPro" id="IPR027477">
    <property type="entry name" value="Succ_DH/fumarate_Rdtase_cat_sf"/>
</dbReference>
<dbReference type="Pfam" id="PF00890">
    <property type="entry name" value="FAD_binding_2"/>
    <property type="match status" value="1"/>
</dbReference>
<evidence type="ECO:0000256" key="4">
    <source>
        <dbReference type="ARBA" id="ARBA00023002"/>
    </source>
</evidence>
<dbReference type="PANTHER" id="PTHR43400">
    <property type="entry name" value="FUMARATE REDUCTASE"/>
    <property type="match status" value="1"/>
</dbReference>
<evidence type="ECO:0000256" key="2">
    <source>
        <dbReference type="ARBA" id="ARBA00022630"/>
    </source>
</evidence>
<sequence>MSESKSQRPPSRVDRRSFIRAAGGTTIAAVGGSSLVVGAAQGATPRKWDHEVDVVVVGSGGAALAGAVTAVSRGLKVAVLEAAPVAGGATARSGGGYWIPNNRFMRAKGIQDPREDCIRYMARYSFTQLYDVNAENYGIPVLSVKQMAAMYDNAAPAVELFEKLGALQTREDDSYDYWEAAPENKAPQGRLIWTKVDVAPGTITGGGADTIRQMGDWLAKKGSPIQLEHRVTKLVTNSKGAVVGVIATDSDDKQISFRARRGVHFGSGGFTLNEELRLNFQRGPVFGSCGPMTNQGDLVYMASAIGAKLGNMQNGWRFQLVLDQVLQTPGLATDVWGVIGDSMVMVNKYGQRVVNEKRPYSDRGEVHFNYDPNKNEWTNLVLMQILDQRAYDHAQGHYPLPPKGATAPYIITAPTLDALADAIRKRLTEHGPRIGGFQLDESFLPNLKATIKRFNGFAETGNDEDFARGSFGYDRQWHERFGGPESIAANDKPNKTMYPIADKGPYHAILLVSGSADTNGGPMINENAQVLSIANEPIPGLYGAGNCIASPSGRAYWGGGATIGLSLTFGYIAGNHLATAPINDDA</sequence>
<keyword evidence="3" id="KW-0274">FAD</keyword>
<dbReference type="InterPro" id="IPR003953">
    <property type="entry name" value="FAD-dep_OxRdtase_2_FAD-bd"/>
</dbReference>
<evidence type="ECO:0000256" key="1">
    <source>
        <dbReference type="ARBA" id="ARBA00001974"/>
    </source>
</evidence>
<comment type="cofactor">
    <cofactor evidence="1">
        <name>FAD</name>
        <dbReference type="ChEBI" id="CHEBI:57692"/>
    </cofactor>
</comment>
<evidence type="ECO:0000313" key="7">
    <source>
        <dbReference type="Proteomes" id="UP001597124"/>
    </source>
</evidence>
<comment type="caution">
    <text evidence="6">The sequence shown here is derived from an EMBL/GenBank/DDBJ whole genome shotgun (WGS) entry which is preliminary data.</text>
</comment>
<keyword evidence="4" id="KW-0560">Oxidoreductase</keyword>
<accession>A0ABW3C4A4</accession>
<keyword evidence="2" id="KW-0285">Flavoprotein</keyword>
<dbReference type="Proteomes" id="UP001597124">
    <property type="component" value="Unassembled WGS sequence"/>
</dbReference>
<gene>
    <name evidence="6" type="ORF">ACFQ00_11940</name>
</gene>
<dbReference type="InterPro" id="IPR006311">
    <property type="entry name" value="TAT_signal"/>
</dbReference>
<organism evidence="6 7">
    <name type="scientific">Sphingosinicella xenopeptidilytica</name>
    <dbReference type="NCBI Taxonomy" id="364098"/>
    <lineage>
        <taxon>Bacteria</taxon>
        <taxon>Pseudomonadati</taxon>
        <taxon>Pseudomonadota</taxon>
        <taxon>Alphaproteobacteria</taxon>
        <taxon>Sphingomonadales</taxon>
        <taxon>Sphingosinicellaceae</taxon>
        <taxon>Sphingosinicella</taxon>
    </lineage>
</organism>
<proteinExistence type="predicted"/>
<name>A0ABW3C4A4_SPHXN</name>
<keyword evidence="7" id="KW-1185">Reference proteome</keyword>
<dbReference type="RefSeq" id="WP_381490954.1">
    <property type="nucleotide sequence ID" value="NZ_JBHTIK010000006.1"/>
</dbReference>
<dbReference type="PANTHER" id="PTHR43400:SF10">
    <property type="entry name" value="3-OXOSTEROID 1-DEHYDROGENASE"/>
    <property type="match status" value="1"/>
</dbReference>